<dbReference type="InterPro" id="IPR023393">
    <property type="entry name" value="START-like_dom_sf"/>
</dbReference>
<evidence type="ECO:0000256" key="1">
    <source>
        <dbReference type="SAM" id="MobiDB-lite"/>
    </source>
</evidence>
<evidence type="ECO:0000313" key="2">
    <source>
        <dbReference type="EMBL" id="RVX74949.1"/>
    </source>
</evidence>
<feature type="region of interest" description="Disordered" evidence="1">
    <location>
        <begin position="116"/>
        <end position="220"/>
    </location>
</feature>
<gene>
    <name evidence="2" type="ORF">B0A52_01226</name>
</gene>
<dbReference type="SUPFAM" id="SSF55961">
    <property type="entry name" value="Bet v1-like"/>
    <property type="match status" value="1"/>
</dbReference>
<dbReference type="VEuPathDB" id="FungiDB:PV10_00458"/>
<feature type="compositionally biased region" description="Polar residues" evidence="1">
    <location>
        <begin position="157"/>
        <end position="181"/>
    </location>
</feature>
<dbReference type="Gene3D" id="3.30.530.20">
    <property type="match status" value="1"/>
</dbReference>
<dbReference type="OrthoDB" id="509124at2759"/>
<dbReference type="EMBL" id="NAJM01000003">
    <property type="protein sequence ID" value="RVX74949.1"/>
    <property type="molecule type" value="Genomic_DNA"/>
</dbReference>
<comment type="caution">
    <text evidence="2">The sequence shown here is derived from an EMBL/GenBank/DDBJ whole genome shotgun (WGS) entry which is preliminary data.</text>
</comment>
<proteinExistence type="predicted"/>
<evidence type="ECO:0000313" key="3">
    <source>
        <dbReference type="Proteomes" id="UP000288859"/>
    </source>
</evidence>
<organism evidence="2 3">
    <name type="scientific">Exophiala mesophila</name>
    <name type="common">Black yeast-like fungus</name>
    <dbReference type="NCBI Taxonomy" id="212818"/>
    <lineage>
        <taxon>Eukaryota</taxon>
        <taxon>Fungi</taxon>
        <taxon>Dikarya</taxon>
        <taxon>Ascomycota</taxon>
        <taxon>Pezizomycotina</taxon>
        <taxon>Eurotiomycetes</taxon>
        <taxon>Chaetothyriomycetidae</taxon>
        <taxon>Chaetothyriales</taxon>
        <taxon>Herpotrichiellaceae</taxon>
        <taxon>Exophiala</taxon>
    </lineage>
</organism>
<accession>A0A438NGU0</accession>
<dbReference type="Proteomes" id="UP000288859">
    <property type="component" value="Unassembled WGS sequence"/>
</dbReference>
<reference evidence="2 3" key="1">
    <citation type="submission" date="2017-03" db="EMBL/GenBank/DDBJ databases">
        <title>Genomes of endolithic fungi from Antarctica.</title>
        <authorList>
            <person name="Coleine C."/>
            <person name="Masonjones S."/>
            <person name="Stajich J.E."/>
        </authorList>
    </citation>
    <scope>NUCLEOTIDE SEQUENCE [LARGE SCALE GENOMIC DNA]</scope>
    <source>
        <strain evidence="2 3">CCFEE 6314</strain>
    </source>
</reference>
<feature type="region of interest" description="Disordered" evidence="1">
    <location>
        <begin position="248"/>
        <end position="270"/>
    </location>
</feature>
<protein>
    <submittedName>
        <fullName evidence="2">Uncharacterized protein</fullName>
    </submittedName>
</protein>
<sequence length="448" mass="49258">MAATKTDFSTPDIPMSEAIWYVSACTRINAPASLVFRTLRNTETWKDWNRWIPTVTITDQPDDEDDATIAEIEELVRNTSIAVNHDSEITDGGIMPQVQREEPRRGSITWAAISAHSGGAASPASPGDPSSPRTSRDHRPQSPTATEFIPPPVTRQRLASNASRISAMSNTSEPPRHNSNGGLSGAQKFQAAQEARKASLASGSGGGHTNGVDTGQNQNSVMLEVPGSNSVLMPAPKNTSATALAMAQRNSTSGNSGGRRKSSASGKAERKRLHLNALYGEPSVRIQQGTRMTLHIKTKLPTSPHETRDLNVVTTEVSRPDDSLLDDPSPVSSPPAETIQRTQTHTVSKSGVYRLVWSIESKYNPPKSYPRFLLHVQRVHEIRPIVQGDGKEMCEYWQWEAQRGMLAKKARKDKPYYEQRMQEWGVRLGEFCESMGGAVERRDFMVGY</sequence>
<feature type="region of interest" description="Disordered" evidence="1">
    <location>
        <begin position="317"/>
        <end position="345"/>
    </location>
</feature>
<dbReference type="AlphaFoldDB" id="A0A438NGU0"/>
<name>A0A438NGU0_EXOME</name>
<feature type="compositionally biased region" description="Polar residues" evidence="1">
    <location>
        <begin position="211"/>
        <end position="220"/>
    </location>
</feature>
<feature type="compositionally biased region" description="Low complexity" evidence="1">
    <location>
        <begin position="116"/>
        <end position="132"/>
    </location>
</feature>